<dbReference type="EMBL" id="CAXIPR030001078">
    <property type="protein sequence ID" value="CAM0147948.1"/>
    <property type="molecule type" value="Genomic_DNA"/>
</dbReference>
<proteinExistence type="predicted"/>
<accession>A0ABC9H0V9</accession>
<sequence length="234" mass="25902">MDEAEAGAGVIVHVSKEVTVVAIPSSCTRDQGTKLIAVRFFDGTRASSDDVIRLNHGGLDLLFVGVSDGGWTAARLGRIGGGESEAVLTIVPLVKSEANYLMRSNAHQQRTYTSYIIAPRCSCVNIGGSKIHETSEFFAFNLPVGNNVRTPDSPEIKLLHVDKFVLGSPVFNMEGEYVGFPLKRISTSRDFKFGMRGDAFQRSLNTWLDGRQWEVAIQPYVDKYAEMLLDFDWY</sequence>
<organism evidence="1 2">
    <name type="scientific">Urochloa decumbens</name>
    <dbReference type="NCBI Taxonomy" id="240449"/>
    <lineage>
        <taxon>Eukaryota</taxon>
        <taxon>Viridiplantae</taxon>
        <taxon>Streptophyta</taxon>
        <taxon>Embryophyta</taxon>
        <taxon>Tracheophyta</taxon>
        <taxon>Spermatophyta</taxon>
        <taxon>Magnoliopsida</taxon>
        <taxon>Liliopsida</taxon>
        <taxon>Poales</taxon>
        <taxon>Poaceae</taxon>
        <taxon>PACMAD clade</taxon>
        <taxon>Panicoideae</taxon>
        <taxon>Panicodae</taxon>
        <taxon>Paniceae</taxon>
        <taxon>Melinidinae</taxon>
        <taxon>Urochloa</taxon>
    </lineage>
</organism>
<reference evidence="1 2" key="1">
    <citation type="submission" date="2024-10" db="EMBL/GenBank/DDBJ databases">
        <authorList>
            <person name="Ryan C."/>
        </authorList>
    </citation>
    <scope>NUCLEOTIDE SEQUENCE [LARGE SCALE GENOMIC DNA]</scope>
</reference>
<gene>
    <name evidence="1" type="ORF">URODEC1_LOCUS121314</name>
</gene>
<evidence type="ECO:0000313" key="2">
    <source>
        <dbReference type="Proteomes" id="UP001497457"/>
    </source>
</evidence>
<protein>
    <submittedName>
        <fullName evidence="1">Uncharacterized protein</fullName>
    </submittedName>
</protein>
<keyword evidence="2" id="KW-1185">Reference proteome</keyword>
<dbReference type="Proteomes" id="UP001497457">
    <property type="component" value="Unassembled WGS sequence"/>
</dbReference>
<comment type="caution">
    <text evidence="1">The sequence shown here is derived from an EMBL/GenBank/DDBJ whole genome shotgun (WGS) entry which is preliminary data.</text>
</comment>
<evidence type="ECO:0000313" key="1">
    <source>
        <dbReference type="EMBL" id="CAM0147948.1"/>
    </source>
</evidence>
<name>A0ABC9H0V9_9POAL</name>
<dbReference type="AlphaFoldDB" id="A0ABC9H0V9"/>